<keyword evidence="1" id="KW-0732">Signal</keyword>
<dbReference type="InterPro" id="IPR036691">
    <property type="entry name" value="Endo/exonu/phosph_ase_sf"/>
</dbReference>
<comment type="caution">
    <text evidence="3">The sequence shown here is derived from an EMBL/GenBank/DDBJ whole genome shotgun (WGS) entry which is preliminary data.</text>
</comment>
<dbReference type="InterPro" id="IPR005135">
    <property type="entry name" value="Endo/exonuclease/phosphatase"/>
</dbReference>
<feature type="signal peptide" evidence="1">
    <location>
        <begin position="1"/>
        <end position="15"/>
    </location>
</feature>
<evidence type="ECO:0000313" key="4">
    <source>
        <dbReference type="Proteomes" id="UP001620645"/>
    </source>
</evidence>
<feature type="chain" id="PRO_5044786443" description="Endonuclease/exonuclease/phosphatase domain-containing protein" evidence="1">
    <location>
        <begin position="16"/>
        <end position="325"/>
    </location>
</feature>
<keyword evidence="4" id="KW-1185">Reference proteome</keyword>
<proteinExistence type="predicted"/>
<dbReference type="EMBL" id="JBICCN010000440">
    <property type="protein sequence ID" value="KAL3068762.1"/>
    <property type="molecule type" value="Genomic_DNA"/>
</dbReference>
<dbReference type="Pfam" id="PF03372">
    <property type="entry name" value="Exo_endo_phos"/>
    <property type="match status" value="1"/>
</dbReference>
<feature type="domain" description="Endonuclease/exonuclease/phosphatase" evidence="2">
    <location>
        <begin position="41"/>
        <end position="311"/>
    </location>
</feature>
<sequence>MLVFVFIVALYFVSGEIQNVPSRINLRVLTMNTWQAGGKVENGLNKIVKHIRALHADIVFLQEMNAKAFDELMKKLGNQWSGQIHLDHKESKPAIVTKHKIVADTKFYTNWTFGLTIFHDSGMTLNVVNVHLNYRDYGPELLDFAKRGLTSAKLVAPDFRPDGRFQNILDLSAHPSFKNFVAQTSAVPLILAGDFNEPSHLDWTIKTSHLHKNLVVEWPVTKHLSEKVGLIDTFRHLRPDASAEPGNTWSSVWDEAFEPSDRIDFVFYKSDQMKPIRSFIYSGTEQLKKLPEKYRNVDTEELDERDWSSDHYSVVTDFVMHKTKN</sequence>
<dbReference type="Proteomes" id="UP001620645">
    <property type="component" value="Unassembled WGS sequence"/>
</dbReference>
<protein>
    <recommendedName>
        <fullName evidence="2">Endonuclease/exonuclease/phosphatase domain-containing protein</fullName>
    </recommendedName>
</protein>
<dbReference type="SUPFAM" id="SSF56219">
    <property type="entry name" value="DNase I-like"/>
    <property type="match status" value="1"/>
</dbReference>
<name>A0ABD2HTP5_HETSC</name>
<evidence type="ECO:0000259" key="2">
    <source>
        <dbReference type="Pfam" id="PF03372"/>
    </source>
</evidence>
<dbReference type="PANTHER" id="PTHR41349">
    <property type="match status" value="1"/>
</dbReference>
<dbReference type="PANTHER" id="PTHR41349:SF1">
    <property type="entry name" value="PROTEIN CBG08683"/>
    <property type="match status" value="1"/>
</dbReference>
<gene>
    <name evidence="3" type="ORF">niasHS_017328</name>
</gene>
<dbReference type="AlphaFoldDB" id="A0ABD2HTP5"/>
<evidence type="ECO:0000256" key="1">
    <source>
        <dbReference type="SAM" id="SignalP"/>
    </source>
</evidence>
<accession>A0ABD2HTP5</accession>
<dbReference type="Gene3D" id="3.60.10.10">
    <property type="entry name" value="Endonuclease/exonuclease/phosphatase"/>
    <property type="match status" value="1"/>
</dbReference>
<organism evidence="3 4">
    <name type="scientific">Heterodera schachtii</name>
    <name type="common">Sugarbeet cyst nematode worm</name>
    <name type="synonym">Tylenchus schachtii</name>
    <dbReference type="NCBI Taxonomy" id="97005"/>
    <lineage>
        <taxon>Eukaryota</taxon>
        <taxon>Metazoa</taxon>
        <taxon>Ecdysozoa</taxon>
        <taxon>Nematoda</taxon>
        <taxon>Chromadorea</taxon>
        <taxon>Rhabditida</taxon>
        <taxon>Tylenchina</taxon>
        <taxon>Tylenchomorpha</taxon>
        <taxon>Tylenchoidea</taxon>
        <taxon>Heteroderidae</taxon>
        <taxon>Heteroderinae</taxon>
        <taxon>Heterodera</taxon>
    </lineage>
</organism>
<evidence type="ECO:0000313" key="3">
    <source>
        <dbReference type="EMBL" id="KAL3068762.1"/>
    </source>
</evidence>
<reference evidence="3 4" key="1">
    <citation type="submission" date="2024-10" db="EMBL/GenBank/DDBJ databases">
        <authorList>
            <person name="Kim D."/>
        </authorList>
    </citation>
    <scope>NUCLEOTIDE SEQUENCE [LARGE SCALE GENOMIC DNA]</scope>
    <source>
        <strain evidence="3">Taebaek</strain>
    </source>
</reference>